<dbReference type="PROSITE" id="PS00092">
    <property type="entry name" value="N6_MTASE"/>
    <property type="match status" value="1"/>
</dbReference>
<keyword evidence="4" id="KW-1185">Reference proteome</keyword>
<dbReference type="EMBL" id="JAKJSC010000004">
    <property type="protein sequence ID" value="MDE5419450.1"/>
    <property type="molecule type" value="Genomic_DNA"/>
</dbReference>
<keyword evidence="2 3" id="KW-0808">Transferase</keyword>
<accession>A0ABT5VVM1</accession>
<dbReference type="PANTHER" id="PTHR43542">
    <property type="entry name" value="METHYLTRANSFERASE"/>
    <property type="match status" value="1"/>
</dbReference>
<dbReference type="GO" id="GO:0052913">
    <property type="term" value="F:16S rRNA (guanine(966)-N(2))-methyltransferase activity"/>
    <property type="evidence" value="ECO:0007669"/>
    <property type="project" value="UniProtKB-EC"/>
</dbReference>
<evidence type="ECO:0000256" key="1">
    <source>
        <dbReference type="ARBA" id="ARBA00022603"/>
    </source>
</evidence>
<keyword evidence="1 3" id="KW-0489">Methyltransferase</keyword>
<name>A0ABT5VVM1_9BACT</name>
<dbReference type="InterPro" id="IPR029063">
    <property type="entry name" value="SAM-dependent_MTases_sf"/>
</dbReference>
<evidence type="ECO:0000313" key="3">
    <source>
        <dbReference type="EMBL" id="MDE5419450.1"/>
    </source>
</evidence>
<organism evidence="3 4">
    <name type="scientific">Paralabilibaculum antarcticum</name>
    <dbReference type="NCBI Taxonomy" id="2912572"/>
    <lineage>
        <taxon>Bacteria</taxon>
        <taxon>Pseudomonadati</taxon>
        <taxon>Bacteroidota</taxon>
        <taxon>Bacteroidia</taxon>
        <taxon>Marinilabiliales</taxon>
        <taxon>Marinifilaceae</taxon>
        <taxon>Paralabilibaculum</taxon>
    </lineage>
</organism>
<dbReference type="RefSeq" id="WP_275110780.1">
    <property type="nucleotide sequence ID" value="NZ_JAKJSC010000004.1"/>
</dbReference>
<evidence type="ECO:0000256" key="2">
    <source>
        <dbReference type="ARBA" id="ARBA00022679"/>
    </source>
</evidence>
<dbReference type="PANTHER" id="PTHR43542:SF1">
    <property type="entry name" value="METHYLTRANSFERASE"/>
    <property type="match status" value="1"/>
</dbReference>
<evidence type="ECO:0000313" key="4">
    <source>
        <dbReference type="Proteomes" id="UP001528920"/>
    </source>
</evidence>
<dbReference type="EC" id="2.1.1.171" evidence="3"/>
<gene>
    <name evidence="3" type="primary">rsmD</name>
    <name evidence="3" type="ORF">L3049_15765</name>
</gene>
<dbReference type="SUPFAM" id="SSF53335">
    <property type="entry name" value="S-adenosyl-L-methionine-dependent methyltransferases"/>
    <property type="match status" value="1"/>
</dbReference>
<protein>
    <submittedName>
        <fullName evidence="3">16S rRNA (Guanine(966)-N(2))-methyltransferase RsmD</fullName>
        <ecNumber evidence="3">2.1.1.171</ecNumber>
    </submittedName>
</protein>
<dbReference type="PIRSF" id="PIRSF004553">
    <property type="entry name" value="CHP00095"/>
    <property type="match status" value="1"/>
</dbReference>
<sequence length="178" mass="20611">MRIISGTHKGRRISPDKSFKARPTTDFAKENLFNVLNNTIDFEDLKVLDLFGGTGSISYEFASRGAKKVICVEKDYRHFTFIQKTIKDLKFEQILAIKSDVFRFLRNYAQKFDLIFADPPYDLDTIDSIPELVFEKELLAEDGILIVEHGSKNDFSTHPNFFELRTYGSVNFSFFKLK</sequence>
<proteinExistence type="predicted"/>
<dbReference type="InterPro" id="IPR004398">
    <property type="entry name" value="RNA_MeTrfase_RsmD"/>
</dbReference>
<dbReference type="Pfam" id="PF03602">
    <property type="entry name" value="Cons_hypoth95"/>
    <property type="match status" value="1"/>
</dbReference>
<dbReference type="CDD" id="cd02440">
    <property type="entry name" value="AdoMet_MTases"/>
    <property type="match status" value="1"/>
</dbReference>
<reference evidence="3 4" key="1">
    <citation type="submission" date="2022-01" db="EMBL/GenBank/DDBJ databases">
        <title>Labilibaculum sp. nov, a marine bacterium isolated from Antarctica.</title>
        <authorList>
            <person name="Dai W."/>
        </authorList>
    </citation>
    <scope>NUCLEOTIDE SEQUENCE [LARGE SCALE GENOMIC DNA]</scope>
    <source>
        <strain evidence="3 4">DW002</strain>
    </source>
</reference>
<dbReference type="Proteomes" id="UP001528920">
    <property type="component" value="Unassembled WGS sequence"/>
</dbReference>
<dbReference type="Gene3D" id="3.40.50.150">
    <property type="entry name" value="Vaccinia Virus protein VP39"/>
    <property type="match status" value="1"/>
</dbReference>
<dbReference type="InterPro" id="IPR002052">
    <property type="entry name" value="DNA_methylase_N6_adenine_CS"/>
</dbReference>
<dbReference type="NCBIfam" id="TIGR00095">
    <property type="entry name" value="16S rRNA (guanine(966)-N(2))-methyltransferase RsmD"/>
    <property type="match status" value="1"/>
</dbReference>
<comment type="caution">
    <text evidence="3">The sequence shown here is derived from an EMBL/GenBank/DDBJ whole genome shotgun (WGS) entry which is preliminary data.</text>
</comment>